<dbReference type="InterPro" id="IPR050570">
    <property type="entry name" value="Cell_wall_metabolism_enzyme"/>
</dbReference>
<dbReference type="InterPro" id="IPR036779">
    <property type="entry name" value="LysM_dom_sf"/>
</dbReference>
<dbReference type="Gene3D" id="2.70.70.10">
    <property type="entry name" value="Glucose Permease (Domain IIA)"/>
    <property type="match status" value="1"/>
</dbReference>
<dbReference type="InterPro" id="IPR011055">
    <property type="entry name" value="Dup_hybrid_motif"/>
</dbReference>
<organism evidence="3 4">
    <name type="scientific">Candidatus Gallitreponema excrementavium</name>
    <dbReference type="NCBI Taxonomy" id="2840840"/>
    <lineage>
        <taxon>Bacteria</taxon>
        <taxon>Pseudomonadati</taxon>
        <taxon>Spirochaetota</taxon>
        <taxon>Spirochaetia</taxon>
        <taxon>Spirochaetales</taxon>
        <taxon>Candidatus Gallitreponema</taxon>
    </lineage>
</organism>
<dbReference type="PANTHER" id="PTHR21666">
    <property type="entry name" value="PEPTIDASE-RELATED"/>
    <property type="match status" value="1"/>
</dbReference>
<name>A0A9D9HQH0_9SPIR</name>
<dbReference type="Gene3D" id="3.10.350.10">
    <property type="entry name" value="LysM domain"/>
    <property type="match status" value="2"/>
</dbReference>
<evidence type="ECO:0000313" key="3">
    <source>
        <dbReference type="EMBL" id="MBO8457988.1"/>
    </source>
</evidence>
<evidence type="ECO:0000256" key="1">
    <source>
        <dbReference type="SAM" id="Phobius"/>
    </source>
</evidence>
<proteinExistence type="predicted"/>
<dbReference type="GO" id="GO:0004222">
    <property type="term" value="F:metalloendopeptidase activity"/>
    <property type="evidence" value="ECO:0007669"/>
    <property type="project" value="TreeGrafter"/>
</dbReference>
<keyword evidence="1" id="KW-0812">Transmembrane</keyword>
<feature type="transmembrane region" description="Helical" evidence="1">
    <location>
        <begin position="131"/>
        <end position="152"/>
    </location>
</feature>
<feature type="domain" description="LysM" evidence="2">
    <location>
        <begin position="255"/>
        <end position="298"/>
    </location>
</feature>
<protein>
    <submittedName>
        <fullName evidence="3">M23 family metallopeptidase</fullName>
    </submittedName>
</protein>
<dbReference type="EMBL" id="JADIMM010000082">
    <property type="protein sequence ID" value="MBO8457988.1"/>
    <property type="molecule type" value="Genomic_DNA"/>
</dbReference>
<dbReference type="CDD" id="cd00118">
    <property type="entry name" value="LysM"/>
    <property type="match status" value="2"/>
</dbReference>
<feature type="domain" description="LysM" evidence="2">
    <location>
        <begin position="204"/>
        <end position="249"/>
    </location>
</feature>
<comment type="caution">
    <text evidence="3">The sequence shown here is derived from an EMBL/GenBank/DDBJ whole genome shotgun (WGS) entry which is preliminary data.</text>
</comment>
<accession>A0A9D9HQH0</accession>
<gene>
    <name evidence="3" type="ORF">IAA81_07145</name>
</gene>
<dbReference type="SMART" id="SM00257">
    <property type="entry name" value="LysM"/>
    <property type="match status" value="2"/>
</dbReference>
<dbReference type="Pfam" id="PF01476">
    <property type="entry name" value="LysM"/>
    <property type="match status" value="2"/>
</dbReference>
<dbReference type="CDD" id="cd12797">
    <property type="entry name" value="M23_peptidase"/>
    <property type="match status" value="1"/>
</dbReference>
<evidence type="ECO:0000259" key="2">
    <source>
        <dbReference type="PROSITE" id="PS51782"/>
    </source>
</evidence>
<dbReference type="AlphaFoldDB" id="A0A9D9HQH0"/>
<dbReference type="SUPFAM" id="SSF51261">
    <property type="entry name" value="Duplicated hybrid motif"/>
    <property type="match status" value="1"/>
</dbReference>
<dbReference type="Pfam" id="PF01551">
    <property type="entry name" value="Peptidase_M23"/>
    <property type="match status" value="1"/>
</dbReference>
<keyword evidence="1" id="KW-0472">Membrane</keyword>
<dbReference type="PANTHER" id="PTHR21666:SF270">
    <property type="entry name" value="MUREIN HYDROLASE ACTIVATOR ENVC"/>
    <property type="match status" value="1"/>
</dbReference>
<evidence type="ECO:0000313" key="4">
    <source>
        <dbReference type="Proteomes" id="UP000823638"/>
    </source>
</evidence>
<reference evidence="3" key="1">
    <citation type="submission" date="2020-10" db="EMBL/GenBank/DDBJ databases">
        <authorList>
            <person name="Gilroy R."/>
        </authorList>
    </citation>
    <scope>NUCLEOTIDE SEQUENCE</scope>
    <source>
        <strain evidence="3">10532</strain>
    </source>
</reference>
<sequence length="446" mass="49493">MIESNNVDRKNMNASSLYTLDELIKEPPVKYGHLREKPSKPKKSLSINELMKGNYRDIFDMDYPVHKAKRKVSVENQSRHRVAGAQVVQIEKKYRTLPTRILWTKVREKLINRPKAVLQEKLEEPASAKTLLITGLVMTVFSVLFFTVPAVWEFSSYHYHMNNFSFAKDATVTGAMYGFVFPPSERIPGQANTTSLIIPKVEYKNYVVKSGDSISGITYKSGLKRYDTLLSVNNIPNATKLQVGTKLLVPNMDGIIHTTAKGETLGAIANKYGVSVNSILDANDLDSESINAGTKLFIPGGTMSLMEYRKAMGELFIYPVIGRFTSGFGYRADPFTGARQFHNGIDIAAPKNTPIKAALDGKIAVVGQSRVYGNYIIVTHGNSGYQTMYGHLNSFSVKQGQVVSQGQEIGKVGTTGYSTGYHLHLSVYKNGVVIDPFNVLDRKLLK</sequence>
<keyword evidence="1" id="KW-1133">Transmembrane helix</keyword>
<dbReference type="SUPFAM" id="SSF54106">
    <property type="entry name" value="LysM domain"/>
    <property type="match status" value="2"/>
</dbReference>
<dbReference type="InterPro" id="IPR018392">
    <property type="entry name" value="LysM"/>
</dbReference>
<dbReference type="Proteomes" id="UP000823638">
    <property type="component" value="Unassembled WGS sequence"/>
</dbReference>
<reference evidence="3" key="2">
    <citation type="journal article" date="2021" name="PeerJ">
        <title>Extensive microbial diversity within the chicken gut microbiome revealed by metagenomics and culture.</title>
        <authorList>
            <person name="Gilroy R."/>
            <person name="Ravi A."/>
            <person name="Getino M."/>
            <person name="Pursley I."/>
            <person name="Horton D.L."/>
            <person name="Alikhan N.F."/>
            <person name="Baker D."/>
            <person name="Gharbi K."/>
            <person name="Hall N."/>
            <person name="Watson M."/>
            <person name="Adriaenssens E.M."/>
            <person name="Foster-Nyarko E."/>
            <person name="Jarju S."/>
            <person name="Secka A."/>
            <person name="Antonio M."/>
            <person name="Oren A."/>
            <person name="Chaudhuri R.R."/>
            <person name="La Ragione R."/>
            <person name="Hildebrand F."/>
            <person name="Pallen M.J."/>
        </authorList>
    </citation>
    <scope>NUCLEOTIDE SEQUENCE</scope>
    <source>
        <strain evidence="3">10532</strain>
    </source>
</reference>
<dbReference type="PROSITE" id="PS51782">
    <property type="entry name" value="LYSM"/>
    <property type="match status" value="2"/>
</dbReference>
<dbReference type="InterPro" id="IPR016047">
    <property type="entry name" value="M23ase_b-sheet_dom"/>
</dbReference>